<gene>
    <name evidence="6" type="ORF">ACFSGJ_02610</name>
</gene>
<dbReference type="PANTHER" id="PTHR30024">
    <property type="entry name" value="ALIPHATIC SULFONATES-BINDING PROTEIN-RELATED"/>
    <property type="match status" value="1"/>
</dbReference>
<feature type="domain" description="SsuA/THI5-like" evidence="5">
    <location>
        <begin position="44"/>
        <end position="251"/>
    </location>
</feature>
<feature type="signal peptide" evidence="4">
    <location>
        <begin position="1"/>
        <end position="29"/>
    </location>
</feature>
<dbReference type="Gene3D" id="3.40.190.10">
    <property type="entry name" value="Periplasmic binding protein-like II"/>
    <property type="match status" value="2"/>
</dbReference>
<comment type="subcellular location">
    <subcellularLocation>
        <location evidence="1">Periplasm</location>
    </subcellularLocation>
</comment>
<keyword evidence="3 4" id="KW-0732">Signal</keyword>
<comment type="similarity">
    <text evidence="2">Belongs to the bacterial solute-binding protein SsuA/TauA family.</text>
</comment>
<dbReference type="SUPFAM" id="SSF53850">
    <property type="entry name" value="Periplasmic binding protein-like II"/>
    <property type="match status" value="1"/>
</dbReference>
<dbReference type="EMBL" id="JBHUGH010000002">
    <property type="protein sequence ID" value="MFD1911102.1"/>
    <property type="molecule type" value="Genomic_DNA"/>
</dbReference>
<reference evidence="7" key="1">
    <citation type="journal article" date="2019" name="Int. J. Syst. Evol. Microbiol.">
        <title>The Global Catalogue of Microorganisms (GCM) 10K type strain sequencing project: providing services to taxonomists for standard genome sequencing and annotation.</title>
        <authorList>
            <consortium name="The Broad Institute Genomics Platform"/>
            <consortium name="The Broad Institute Genome Sequencing Center for Infectious Disease"/>
            <person name="Wu L."/>
            <person name="Ma J."/>
        </authorList>
    </citation>
    <scope>NUCLEOTIDE SEQUENCE [LARGE SCALE GENOMIC DNA]</scope>
    <source>
        <strain evidence="7">CGMCC 4.7242</strain>
    </source>
</reference>
<accession>A0ABW4S0I7</accession>
<dbReference type="InterPro" id="IPR015168">
    <property type="entry name" value="SsuA/THI5"/>
</dbReference>
<dbReference type="Proteomes" id="UP001597353">
    <property type="component" value="Unassembled WGS sequence"/>
</dbReference>
<comment type="caution">
    <text evidence="6">The sequence shown here is derived from an EMBL/GenBank/DDBJ whole genome shotgun (WGS) entry which is preliminary data.</text>
</comment>
<evidence type="ECO:0000313" key="7">
    <source>
        <dbReference type="Proteomes" id="UP001597353"/>
    </source>
</evidence>
<feature type="chain" id="PRO_5045811866" evidence="4">
    <location>
        <begin position="30"/>
        <end position="348"/>
    </location>
</feature>
<evidence type="ECO:0000256" key="4">
    <source>
        <dbReference type="SAM" id="SignalP"/>
    </source>
</evidence>
<name>A0ABW4S0I7_9RHOB</name>
<sequence>MVFSFGRPAGRLGLAAVIAAMVLPHVASADDKVRLGVLRLGSQAPFFVGLEEGRFAEAGIDAELVFFDAAVPATIAIASGDVDVAVIGFTQAFFNLAAENQIVAVSGHSREIAGFQNTGFFVSRAAYDRGLDSIDKMQGASIGLTTIGSTNHYAVERIAEKHGIDLAQSRLVPAQGLGNLAAMVQGGQVDIAAGAATGFMPLVESGAAHVLAWAGDEVPFQLAGLGVSPRMIAERRDVLERVIDVYEDGAREYQEVLLDQAEDGSFRNPERAQEMIAIVARYTGMPEDAVSSALSYIDPRIDVQSVIDIVEWNKAQGMIDQSVAPARFLDLSFVEGHDNVPAGFAGAD</sequence>
<evidence type="ECO:0000256" key="1">
    <source>
        <dbReference type="ARBA" id="ARBA00004418"/>
    </source>
</evidence>
<evidence type="ECO:0000256" key="3">
    <source>
        <dbReference type="ARBA" id="ARBA00022729"/>
    </source>
</evidence>
<organism evidence="6 7">
    <name type="scientific">Halodurantibacterium flavum</name>
    <dbReference type="NCBI Taxonomy" id="1382802"/>
    <lineage>
        <taxon>Bacteria</taxon>
        <taxon>Pseudomonadati</taxon>
        <taxon>Pseudomonadota</taxon>
        <taxon>Alphaproteobacteria</taxon>
        <taxon>Rhodobacterales</taxon>
        <taxon>Paracoccaceae</taxon>
        <taxon>Halodurantibacterium</taxon>
    </lineage>
</organism>
<dbReference type="RefSeq" id="WP_390259229.1">
    <property type="nucleotide sequence ID" value="NZ_JBHUGH010000002.1"/>
</dbReference>
<evidence type="ECO:0000256" key="2">
    <source>
        <dbReference type="ARBA" id="ARBA00010742"/>
    </source>
</evidence>
<proteinExistence type="inferred from homology"/>
<evidence type="ECO:0000259" key="5">
    <source>
        <dbReference type="Pfam" id="PF09084"/>
    </source>
</evidence>
<dbReference type="Pfam" id="PF09084">
    <property type="entry name" value="NMT1"/>
    <property type="match status" value="1"/>
</dbReference>
<dbReference type="PANTHER" id="PTHR30024:SF47">
    <property type="entry name" value="TAURINE-BINDING PERIPLASMIC PROTEIN"/>
    <property type="match status" value="1"/>
</dbReference>
<protein>
    <submittedName>
        <fullName evidence="6">ABC transporter substrate-binding protein</fullName>
    </submittedName>
</protein>
<keyword evidence="7" id="KW-1185">Reference proteome</keyword>
<evidence type="ECO:0000313" key="6">
    <source>
        <dbReference type="EMBL" id="MFD1911102.1"/>
    </source>
</evidence>